<evidence type="ECO:0000313" key="4">
    <source>
        <dbReference type="Proteomes" id="UP000077755"/>
    </source>
</evidence>
<dbReference type="GO" id="GO:0003676">
    <property type="term" value="F:nucleic acid binding"/>
    <property type="evidence" value="ECO:0007669"/>
    <property type="project" value="InterPro"/>
</dbReference>
<keyword evidence="1" id="KW-0479">Metal-binding</keyword>
<dbReference type="Pfam" id="PF14223">
    <property type="entry name" value="Retrotran_gag_2"/>
    <property type="match status" value="1"/>
</dbReference>
<keyword evidence="1" id="KW-0862">Zinc</keyword>
<evidence type="ECO:0000256" key="1">
    <source>
        <dbReference type="PROSITE-ProRule" id="PRU00047"/>
    </source>
</evidence>
<reference evidence="3" key="2">
    <citation type="submission" date="2022-03" db="EMBL/GenBank/DDBJ databases">
        <title>Draft title - Genomic analysis of global carrot germplasm unveils the trajectory of domestication and the origin of high carotenoid orange carrot.</title>
        <authorList>
            <person name="Iorizzo M."/>
            <person name="Ellison S."/>
            <person name="Senalik D."/>
            <person name="Macko-Podgorni A."/>
            <person name="Grzebelus D."/>
            <person name="Bostan H."/>
            <person name="Rolling W."/>
            <person name="Curaba J."/>
            <person name="Simon P."/>
        </authorList>
    </citation>
    <scope>NUCLEOTIDE SEQUENCE</scope>
    <source>
        <tissue evidence="3">Leaf</tissue>
    </source>
</reference>
<accession>A0AAF1AU03</accession>
<dbReference type="Pfam" id="PF00098">
    <property type="entry name" value="zf-CCHC"/>
    <property type="match status" value="1"/>
</dbReference>
<dbReference type="InterPro" id="IPR036875">
    <property type="entry name" value="Znf_CCHC_sf"/>
</dbReference>
<dbReference type="GO" id="GO:0008270">
    <property type="term" value="F:zinc ion binding"/>
    <property type="evidence" value="ECO:0007669"/>
    <property type="project" value="UniProtKB-KW"/>
</dbReference>
<dbReference type="PANTHER" id="PTHR47481:SF14">
    <property type="entry name" value="RETROTRANSPOSON COPIA-LIKE N-TERMINAL DOMAIN-CONTAINING PROTEIN"/>
    <property type="match status" value="1"/>
</dbReference>
<protein>
    <recommendedName>
        <fullName evidence="2">CCHC-type domain-containing protein</fullName>
    </recommendedName>
</protein>
<dbReference type="PROSITE" id="PS50158">
    <property type="entry name" value="ZF_CCHC"/>
    <property type="match status" value="1"/>
</dbReference>
<reference evidence="3" key="1">
    <citation type="journal article" date="2016" name="Nat. Genet.">
        <title>A high-quality carrot genome assembly provides new insights into carotenoid accumulation and asterid genome evolution.</title>
        <authorList>
            <person name="Iorizzo M."/>
            <person name="Ellison S."/>
            <person name="Senalik D."/>
            <person name="Zeng P."/>
            <person name="Satapoomin P."/>
            <person name="Huang J."/>
            <person name="Bowman M."/>
            <person name="Iovene M."/>
            <person name="Sanseverino W."/>
            <person name="Cavagnaro P."/>
            <person name="Yildiz M."/>
            <person name="Macko-Podgorni A."/>
            <person name="Moranska E."/>
            <person name="Grzebelus E."/>
            <person name="Grzebelus D."/>
            <person name="Ashrafi H."/>
            <person name="Zheng Z."/>
            <person name="Cheng S."/>
            <person name="Spooner D."/>
            <person name="Van Deynze A."/>
            <person name="Simon P."/>
        </authorList>
    </citation>
    <scope>NUCLEOTIDE SEQUENCE</scope>
    <source>
        <tissue evidence="3">Leaf</tissue>
    </source>
</reference>
<evidence type="ECO:0000313" key="3">
    <source>
        <dbReference type="EMBL" id="WOG92416.1"/>
    </source>
</evidence>
<dbReference type="PANTHER" id="PTHR47481">
    <property type="match status" value="1"/>
</dbReference>
<sequence>MSGGINVKVDKFSGRNSFSLWQIKMRALLKQHGEMASFEEKAHLTILLCLVDDIITEIAEEDTPSGLWLMLESLFMTKSLTNKLLLKQRLFSLRMQDGMSLRDHLDQLNTILLELRNINVKVEDKDAALILLVSLPLSYENFMQSVFVGKDTISLEEVRSSLHSRELRHKAADTCADIQAVGLVASGSIRHGESGKYKSKKPTPKVSKANDVCNYCKEKGHWKSDCPKKKKRQDK</sequence>
<dbReference type="EMBL" id="CP093345">
    <property type="protein sequence ID" value="WOG92416.1"/>
    <property type="molecule type" value="Genomic_DNA"/>
</dbReference>
<proteinExistence type="predicted"/>
<dbReference type="SUPFAM" id="SSF57756">
    <property type="entry name" value="Retrovirus zinc finger-like domains"/>
    <property type="match status" value="1"/>
</dbReference>
<keyword evidence="4" id="KW-1185">Reference proteome</keyword>
<dbReference type="SMART" id="SM00343">
    <property type="entry name" value="ZnF_C2HC"/>
    <property type="match status" value="1"/>
</dbReference>
<dbReference type="Proteomes" id="UP000077755">
    <property type="component" value="Chromosome 3"/>
</dbReference>
<dbReference type="Gene3D" id="4.10.60.10">
    <property type="entry name" value="Zinc finger, CCHC-type"/>
    <property type="match status" value="1"/>
</dbReference>
<evidence type="ECO:0000259" key="2">
    <source>
        <dbReference type="PROSITE" id="PS50158"/>
    </source>
</evidence>
<dbReference type="InterPro" id="IPR001878">
    <property type="entry name" value="Znf_CCHC"/>
</dbReference>
<gene>
    <name evidence="3" type="ORF">DCAR_0311682</name>
</gene>
<organism evidence="3 4">
    <name type="scientific">Daucus carota subsp. sativus</name>
    <name type="common">Carrot</name>
    <dbReference type="NCBI Taxonomy" id="79200"/>
    <lineage>
        <taxon>Eukaryota</taxon>
        <taxon>Viridiplantae</taxon>
        <taxon>Streptophyta</taxon>
        <taxon>Embryophyta</taxon>
        <taxon>Tracheophyta</taxon>
        <taxon>Spermatophyta</taxon>
        <taxon>Magnoliopsida</taxon>
        <taxon>eudicotyledons</taxon>
        <taxon>Gunneridae</taxon>
        <taxon>Pentapetalae</taxon>
        <taxon>asterids</taxon>
        <taxon>campanulids</taxon>
        <taxon>Apiales</taxon>
        <taxon>Apiaceae</taxon>
        <taxon>Apioideae</taxon>
        <taxon>Scandiceae</taxon>
        <taxon>Daucinae</taxon>
        <taxon>Daucus</taxon>
        <taxon>Daucus sect. Daucus</taxon>
    </lineage>
</organism>
<name>A0AAF1AU03_DAUCS</name>
<keyword evidence="1" id="KW-0863">Zinc-finger</keyword>
<feature type="domain" description="CCHC-type" evidence="2">
    <location>
        <begin position="213"/>
        <end position="228"/>
    </location>
</feature>
<dbReference type="AlphaFoldDB" id="A0AAF1AU03"/>